<organism evidence="1 2">
    <name type="scientific">Pectobacterium versatile</name>
    <dbReference type="NCBI Taxonomy" id="2488639"/>
    <lineage>
        <taxon>Bacteria</taxon>
        <taxon>Pseudomonadati</taxon>
        <taxon>Pseudomonadota</taxon>
        <taxon>Gammaproteobacteria</taxon>
        <taxon>Enterobacterales</taxon>
        <taxon>Pectobacteriaceae</taxon>
        <taxon>Pectobacterium</taxon>
    </lineage>
</organism>
<dbReference type="InterPro" id="IPR011990">
    <property type="entry name" value="TPR-like_helical_dom_sf"/>
</dbReference>
<dbReference type="Gene3D" id="1.25.40.10">
    <property type="entry name" value="Tetratricopeptide repeat domain"/>
    <property type="match status" value="1"/>
</dbReference>
<dbReference type="SUPFAM" id="SSF48452">
    <property type="entry name" value="TPR-like"/>
    <property type="match status" value="1"/>
</dbReference>
<evidence type="ECO:0008006" key="3">
    <source>
        <dbReference type="Google" id="ProtNLM"/>
    </source>
</evidence>
<sequence>MEEISIKPDEFTKSLIQAIQDDDVEFRLEEIDDYLVSLIEEVPSLDKISEIETCAKIAVETINPDTLGFSYAWALHSLIACECILGKADNIIINLKELISHCETVGYMQPCVSAMNNIKNGALGDIAADKYPALMRVIIDYNKKYASENEVAKCYIAVAYFFSDQEAHKAAIDTLDDALEYLEEYSNKQCVVEVLAVKHSTYIVSESHDCALKSWKDLSKLCKDLVIEPPFHSMVNHATYLMREEEYDEAIDIYIDALASQHCTPHVSAKIYGNLSACYREKKDTENTIKNMNNARAIIEKFDEDDFDNDFLLEIELINAKNNVFLGDSEGLKKCLFSFVKKMNVTLAYTFKLHYRRGVRSRYIARFESLMAHLPRNGPVTDIIPLLSFSRINQAADWLSILKWQEDISNRISIDERSQLSKLIDNLSAYGAPHLYGFREKYDNSLYEINHEPWDSFITFIEILNELYEIPSPYLYSSQEFVTNLLNERLLQCNVFIFDFSASESKIITIHGDEYIIEDLPETEGCNFFIELNKFRFSGDNKKEFNQSLLRYQEAINNYLARTISILERNNQGVIFFPSKMDYLPINLLLVSNDIIRNKMMTGAFSISSCLCLHPRSDISQLNSSLGIVESVTNLNYDRDEILHFMKITGITGEILLSPTQNEFFDKSSDSEAIIISQHGMSVGMFTDPVFANLSGPYAEIETLSYEMLQSNSYKMKHKLVMLNACYSGAMVNRNYFRQFRTHELLGYPQAFLLNRKSIVIAASWTIMDRYNALLMHNFSHLINEYGIGMAYSMSLAKTYEMDADEIVSALNEITGSIQPLPSNQALDMMKSHPFCFATYHNYTLL</sequence>
<dbReference type="Proteomes" id="UP001313132">
    <property type="component" value="Unassembled WGS sequence"/>
</dbReference>
<proteinExistence type="predicted"/>
<evidence type="ECO:0000313" key="1">
    <source>
        <dbReference type="EMBL" id="MEI7104976.1"/>
    </source>
</evidence>
<dbReference type="RefSeq" id="WP_336858458.1">
    <property type="nucleotide sequence ID" value="NZ_JBBBOM010000075.1"/>
</dbReference>
<accession>A0ABU8K3Z1</accession>
<keyword evidence="2" id="KW-1185">Reference proteome</keyword>
<reference evidence="1 2" key="1">
    <citation type="submission" date="2024-03" db="EMBL/GenBank/DDBJ databases">
        <title>Analysis of soft rot Pectobacteriaceae population diversity in US potato growing regions between 2016 and 2022.</title>
        <authorList>
            <person name="Ma X."/>
            <person name="Zhang X."/>
            <person name="Stodghill P."/>
            <person name="Rioux R."/>
            <person name="Babler B."/>
            <person name="Shrestha S."/>
            <person name="Babler B."/>
            <person name="Rivedal H."/>
            <person name="Frost K."/>
            <person name="Hao J."/>
            <person name="Secor G."/>
            <person name="Swingle B."/>
        </authorList>
    </citation>
    <scope>NUCLEOTIDE SEQUENCE [LARGE SCALE GENOMIC DNA]</scope>
    <source>
        <strain evidence="1 2">UMSS2</strain>
    </source>
</reference>
<name>A0ABU8K3Z1_9GAMM</name>
<dbReference type="EMBL" id="JBBBON010000031">
    <property type="protein sequence ID" value="MEI7104976.1"/>
    <property type="molecule type" value="Genomic_DNA"/>
</dbReference>
<evidence type="ECO:0000313" key="2">
    <source>
        <dbReference type="Proteomes" id="UP001313132"/>
    </source>
</evidence>
<gene>
    <name evidence="1" type="ORF">WCT63_21350</name>
</gene>
<comment type="caution">
    <text evidence="1">The sequence shown here is derived from an EMBL/GenBank/DDBJ whole genome shotgun (WGS) entry which is preliminary data.</text>
</comment>
<protein>
    <recommendedName>
        <fullName evidence="3">CHAT domain-containing protein</fullName>
    </recommendedName>
</protein>